<proteinExistence type="predicted"/>
<protein>
    <submittedName>
        <fullName evidence="3">Uncharacterized protein</fullName>
    </submittedName>
</protein>
<dbReference type="GeneID" id="39575069"/>
<accession>A0A3N2Q3H3</accession>
<evidence type="ECO:0000313" key="4">
    <source>
        <dbReference type="Proteomes" id="UP000272025"/>
    </source>
</evidence>
<feature type="region of interest" description="Disordered" evidence="1">
    <location>
        <begin position="1"/>
        <end position="37"/>
    </location>
</feature>
<evidence type="ECO:0000256" key="2">
    <source>
        <dbReference type="SAM" id="Phobius"/>
    </source>
</evidence>
<reference evidence="3 4" key="1">
    <citation type="journal article" date="2018" name="Mol. Ecol.">
        <title>The obligate alkalophilic soda-lake fungus Sodiomyces alkalinus has shifted to a protein diet.</title>
        <authorList>
            <person name="Grum-Grzhimaylo A.A."/>
            <person name="Falkoski D.L."/>
            <person name="van den Heuvel J."/>
            <person name="Valero-Jimenez C.A."/>
            <person name="Min B."/>
            <person name="Choi I.G."/>
            <person name="Lipzen A."/>
            <person name="Daum C.G."/>
            <person name="Aanen D.K."/>
            <person name="Tsang A."/>
            <person name="Henrissat B."/>
            <person name="Bilanenko E.N."/>
            <person name="de Vries R.P."/>
            <person name="van Kan J.A.L."/>
            <person name="Grigoriev I.V."/>
            <person name="Debets A.J.M."/>
        </authorList>
    </citation>
    <scope>NUCLEOTIDE SEQUENCE [LARGE SCALE GENOMIC DNA]</scope>
    <source>
        <strain evidence="3 4">F11</strain>
    </source>
</reference>
<gene>
    <name evidence="3" type="ORF">SODALDRAFT_116046</name>
</gene>
<feature type="transmembrane region" description="Helical" evidence="2">
    <location>
        <begin position="51"/>
        <end position="70"/>
    </location>
</feature>
<keyword evidence="2" id="KW-1133">Transmembrane helix</keyword>
<dbReference type="RefSeq" id="XP_028469098.1">
    <property type="nucleotide sequence ID" value="XM_028606591.1"/>
</dbReference>
<name>A0A3N2Q3H3_SODAK</name>
<keyword evidence="2" id="KW-0472">Membrane</keyword>
<feature type="compositionally biased region" description="Basic residues" evidence="1">
    <location>
        <begin position="24"/>
        <end position="37"/>
    </location>
</feature>
<dbReference type="AlphaFoldDB" id="A0A3N2Q3H3"/>
<dbReference type="Proteomes" id="UP000272025">
    <property type="component" value="Unassembled WGS sequence"/>
</dbReference>
<dbReference type="EMBL" id="ML119052">
    <property type="protein sequence ID" value="ROT41292.1"/>
    <property type="molecule type" value="Genomic_DNA"/>
</dbReference>
<evidence type="ECO:0000256" key="1">
    <source>
        <dbReference type="SAM" id="MobiDB-lite"/>
    </source>
</evidence>
<keyword evidence="2" id="KW-0812">Transmembrane</keyword>
<keyword evidence="4" id="KW-1185">Reference proteome</keyword>
<evidence type="ECO:0000313" key="3">
    <source>
        <dbReference type="EMBL" id="ROT41292.1"/>
    </source>
</evidence>
<sequence>MRFARAANDETYQNSARSHPVARNCHHRNPSNSHHRNCHPSRIAIFHSVNAVTRTAIIIPSVVILVKLLVW</sequence>
<organism evidence="3 4">
    <name type="scientific">Sodiomyces alkalinus (strain CBS 110278 / VKM F-3762 / F11)</name>
    <name type="common">Alkaliphilic filamentous fungus</name>
    <dbReference type="NCBI Taxonomy" id="1314773"/>
    <lineage>
        <taxon>Eukaryota</taxon>
        <taxon>Fungi</taxon>
        <taxon>Dikarya</taxon>
        <taxon>Ascomycota</taxon>
        <taxon>Pezizomycotina</taxon>
        <taxon>Sordariomycetes</taxon>
        <taxon>Hypocreomycetidae</taxon>
        <taxon>Glomerellales</taxon>
        <taxon>Plectosphaerellaceae</taxon>
        <taxon>Sodiomyces</taxon>
    </lineage>
</organism>